<dbReference type="SUPFAM" id="SSF50156">
    <property type="entry name" value="PDZ domain-like"/>
    <property type="match status" value="1"/>
</dbReference>
<name>A0ABY1QDI8_9SPHN</name>
<keyword evidence="3" id="KW-0031">Aminopeptidase</keyword>
<dbReference type="Gene3D" id="2.60.40.3650">
    <property type="match status" value="1"/>
</dbReference>
<dbReference type="GO" id="GO:0004177">
    <property type="term" value="F:aminopeptidase activity"/>
    <property type="evidence" value="ECO:0007669"/>
    <property type="project" value="UniProtKB-KW"/>
</dbReference>
<dbReference type="EMBL" id="FXUI01000004">
    <property type="protein sequence ID" value="SMP66719.1"/>
    <property type="molecule type" value="Genomic_DNA"/>
</dbReference>
<dbReference type="Proteomes" id="UP001157910">
    <property type="component" value="Unassembled WGS sequence"/>
</dbReference>
<evidence type="ECO:0000259" key="1">
    <source>
        <dbReference type="Pfam" id="PF05299"/>
    </source>
</evidence>
<evidence type="ECO:0000313" key="4">
    <source>
        <dbReference type="Proteomes" id="UP001157910"/>
    </source>
</evidence>
<feature type="domain" description="Peptidase M61 catalytic" evidence="1">
    <location>
        <begin position="345"/>
        <end position="462"/>
    </location>
</feature>
<accession>A0ABY1QDI8</accession>
<keyword evidence="3" id="KW-0645">Protease</keyword>
<dbReference type="Pfam" id="PF05299">
    <property type="entry name" value="Peptidase_M61"/>
    <property type="match status" value="1"/>
</dbReference>
<gene>
    <name evidence="3" type="ORF">SAMN06296065_10470</name>
</gene>
<sequence length="673" mass="75566">MQKGARERHLNGNRWLPKEATSAKNHEMKSLFAGVTLLTSLLLSTSVQAQASTRPLPMAPPLPTEIPAARDEAYAGTIDLAIDASDITRGVYRVTQTIPVAAGTRDLVLLQPGWLPGNHSETGPYALLADIRFYANGKEIPWVRDTVAVNAFRLVLPEGTTQVTARFVHTSPLQSGEGRITMTQEMLNLQWEKMSLYPAGYYTRRIPVKPTVTFPKGWTVYTALDGFSRTGDTVTWNTIDYENLVDSPIFAGVHAQRWDLGQNVYMDVVADEPEFLAIKPENLETYRNLVKEALATFGAKHFDHYDFLLALTDRMGGIGLEHHRSSENQQEPKSWINWAEMDWDRNVISHEFVHSWNGKFRRGIDAWTPDYQQPMQNTLLWVYEGQTQFWGYVLAARSGVQSREMVTAMFATAAGKYAEGTPGRAWRSVEDTVNAPQLNRRRPLPYTSLTRSEDYYVEGALVWLEADQIIRQGTRGAKGLDDFAKAFFGVYPGDWSQLTYDFDEVVKTLDGVYAYDWATFLRTRLYGVNQPAPLKGLEMGGYKLVWKDKPNVYDKGISDDRKTLDLTYSLGMTLNNDGEVTSTLWDGPAYNAGVVNKVKIVAVGGRAYSKDVMRSAITAAKTSKAPISLLVQRGERFQTVEIDYHGGLRYPWLESTTAGKSNGFDKLLASRTR</sequence>
<dbReference type="InterPro" id="IPR040756">
    <property type="entry name" value="Peptidase_M61_N"/>
</dbReference>
<evidence type="ECO:0000313" key="3">
    <source>
        <dbReference type="EMBL" id="SMP66719.1"/>
    </source>
</evidence>
<dbReference type="Gene3D" id="1.10.390.10">
    <property type="entry name" value="Neutral Protease Domain 2"/>
    <property type="match status" value="1"/>
</dbReference>
<protein>
    <submittedName>
        <fullName evidence="3">Glycyl aminopeptidase. Metallo peptidase. MEROPS family M61</fullName>
    </submittedName>
</protein>
<feature type="domain" description="Peptidase M61 N-terminal" evidence="2">
    <location>
        <begin position="80"/>
        <end position="252"/>
    </location>
</feature>
<proteinExistence type="predicted"/>
<dbReference type="InterPro" id="IPR027268">
    <property type="entry name" value="Peptidase_M4/M1_CTD_sf"/>
</dbReference>
<dbReference type="PIRSF" id="PIRSF016493">
    <property type="entry name" value="Glycyl_aminpptds"/>
    <property type="match status" value="1"/>
</dbReference>
<keyword evidence="3" id="KW-0378">Hydrolase</keyword>
<dbReference type="InterPro" id="IPR007963">
    <property type="entry name" value="Peptidase_M61_catalytic"/>
</dbReference>
<reference evidence="3 4" key="1">
    <citation type="submission" date="2017-05" db="EMBL/GenBank/DDBJ databases">
        <authorList>
            <person name="Varghese N."/>
            <person name="Submissions S."/>
        </authorList>
    </citation>
    <scope>NUCLEOTIDE SEQUENCE [LARGE SCALE GENOMIC DNA]</scope>
    <source>
        <strain evidence="3 4">SM16</strain>
    </source>
</reference>
<evidence type="ECO:0000259" key="2">
    <source>
        <dbReference type="Pfam" id="PF17899"/>
    </source>
</evidence>
<dbReference type="InterPro" id="IPR036034">
    <property type="entry name" value="PDZ_sf"/>
</dbReference>
<dbReference type="Pfam" id="PF17899">
    <property type="entry name" value="Peptidase_M61_N"/>
    <property type="match status" value="1"/>
</dbReference>
<keyword evidence="4" id="KW-1185">Reference proteome</keyword>
<dbReference type="InterPro" id="IPR024191">
    <property type="entry name" value="Peptidase_M61"/>
</dbReference>
<comment type="caution">
    <text evidence="3">The sequence shown here is derived from an EMBL/GenBank/DDBJ whole genome shotgun (WGS) entry which is preliminary data.</text>
</comment>
<organism evidence="3 4">
    <name type="scientific">Novosphingobium panipatense</name>
    <dbReference type="NCBI Taxonomy" id="428991"/>
    <lineage>
        <taxon>Bacteria</taxon>
        <taxon>Pseudomonadati</taxon>
        <taxon>Pseudomonadota</taxon>
        <taxon>Alphaproteobacteria</taxon>
        <taxon>Sphingomonadales</taxon>
        <taxon>Sphingomonadaceae</taxon>
        <taxon>Novosphingobium</taxon>
    </lineage>
</organism>